<dbReference type="Proteomes" id="UP000760494">
    <property type="component" value="Unassembled WGS sequence"/>
</dbReference>
<comment type="caution">
    <text evidence="2">The sequence shown here is derived from an EMBL/GenBank/DDBJ whole genome shotgun (WGS) entry which is preliminary data.</text>
</comment>
<reference evidence="2" key="1">
    <citation type="submission" date="2019-05" db="EMBL/GenBank/DDBJ databases">
        <authorList>
            <person name="Piombo E."/>
        </authorList>
    </citation>
    <scope>NUCLEOTIDE SEQUENCE</scope>
    <source>
        <strain evidence="2">C2S</strain>
    </source>
</reference>
<feature type="region of interest" description="Disordered" evidence="1">
    <location>
        <begin position="141"/>
        <end position="164"/>
    </location>
</feature>
<evidence type="ECO:0000313" key="2">
    <source>
        <dbReference type="EMBL" id="VTT62490.1"/>
    </source>
</evidence>
<dbReference type="AlphaFoldDB" id="A0A9Q9RFY0"/>
<evidence type="ECO:0000313" key="3">
    <source>
        <dbReference type="Proteomes" id="UP000760494"/>
    </source>
</evidence>
<organism evidence="2 3">
    <name type="scientific">Fusarium fujikuroi</name>
    <name type="common">Bakanae and foot rot disease fungus</name>
    <name type="synonym">Gibberella fujikuroi</name>
    <dbReference type="NCBI Taxonomy" id="5127"/>
    <lineage>
        <taxon>Eukaryota</taxon>
        <taxon>Fungi</taxon>
        <taxon>Dikarya</taxon>
        <taxon>Ascomycota</taxon>
        <taxon>Pezizomycotina</taxon>
        <taxon>Sordariomycetes</taxon>
        <taxon>Hypocreomycetidae</taxon>
        <taxon>Hypocreales</taxon>
        <taxon>Nectriaceae</taxon>
        <taxon>Fusarium</taxon>
        <taxon>Fusarium fujikuroi species complex</taxon>
    </lineage>
</organism>
<proteinExistence type="predicted"/>
<protein>
    <submittedName>
        <fullName evidence="2">Uncharacterized protein</fullName>
    </submittedName>
</protein>
<feature type="region of interest" description="Disordered" evidence="1">
    <location>
        <begin position="533"/>
        <end position="555"/>
    </location>
</feature>
<feature type="compositionally biased region" description="Polar residues" evidence="1">
    <location>
        <begin position="536"/>
        <end position="547"/>
    </location>
</feature>
<gene>
    <name evidence="2" type="ORF">C2S_4920</name>
</gene>
<feature type="compositionally biased region" description="Basic and acidic residues" evidence="1">
    <location>
        <begin position="397"/>
        <end position="409"/>
    </location>
</feature>
<sequence length="668" mass="75492">MAEENRDLNPLDSVTFSEFGFPGHTRANVNWPGFNSSSVPSRAYLIQVSKNGHTYKAQILRRDEIGSSAVSDTEVYQVLAPLFFNRYLLQEEAPREEPCLVVFQDTPEATVLVDRPSIAEFISEYLRMTRNHWRLGRMSQMHTARSNHSTPPPEPTNNLPVSDSQQPADVPYLFLKVTVQTSSLTSSIKRNHLLIMATTISIEPPVERDLDIEAWIGFTEDAWSYFIQALFVALELLWSGFQGVSSTFMMANLVPTNRDREHESLALERQHIEKITKPAYSLRLHKYQPKLQEETPKVLLNQFLHGSCLWESEFGQSLIEEVISCAKITLSLQARAKNKHLRHLRHLQQAPLVKTVTSAQAPATARDFHPCHPVTETEQSNAIQLSRFSLWGVQPRPEPDHLSDSDKEPNNAAPNITETVSYRTTPCVPCLRRMIKVPLEITQNSQRRVGSVRNCNDRSYTVSLLIEDERNAPYAEIPSHDDPQVNLTARGRRCNRVEASSGTRPSGMQDKDRIKDSVNCFSWKKRDVLLGRGDDSQTQLTGQNTSAAAKVGGADDDFEEGVEARDNQSLTKTSPGEALPNTGWDMRCIYSLIREGTSGCTSPPSLYRIWYSRRFGLSETDNMVSTTKDVQSHLLMFGIDRLGAGYGWLRERYELSVTVTKVVKERLE</sequence>
<evidence type="ECO:0000256" key="1">
    <source>
        <dbReference type="SAM" id="MobiDB-lite"/>
    </source>
</evidence>
<name>A0A9Q9RFY0_FUSFU</name>
<feature type="region of interest" description="Disordered" evidence="1">
    <location>
        <begin position="396"/>
        <end position="415"/>
    </location>
</feature>
<dbReference type="EMBL" id="CABFJX010000079">
    <property type="protein sequence ID" value="VTT62490.1"/>
    <property type="molecule type" value="Genomic_DNA"/>
</dbReference>
<accession>A0A9Q9RFY0</accession>